<feature type="region of interest" description="Disordered" evidence="6">
    <location>
        <begin position="332"/>
        <end position="403"/>
    </location>
</feature>
<evidence type="ECO:0000259" key="7">
    <source>
        <dbReference type="PROSITE" id="PS50011"/>
    </source>
</evidence>
<evidence type="ECO:0000256" key="3">
    <source>
        <dbReference type="ARBA" id="ARBA00022777"/>
    </source>
</evidence>
<feature type="binding site" evidence="5">
    <location>
        <position position="47"/>
    </location>
    <ligand>
        <name>ATP</name>
        <dbReference type="ChEBI" id="CHEBI:30616"/>
    </ligand>
</feature>
<dbReference type="Gene3D" id="3.30.200.20">
    <property type="entry name" value="Phosphorylase Kinase, domain 1"/>
    <property type="match status" value="1"/>
</dbReference>
<comment type="caution">
    <text evidence="8">The sequence shown here is derived from an EMBL/GenBank/DDBJ whole genome shotgun (WGS) entry which is preliminary data.</text>
</comment>
<evidence type="ECO:0000313" key="8">
    <source>
        <dbReference type="EMBL" id="MFC1441790.1"/>
    </source>
</evidence>
<dbReference type="InterPro" id="IPR002372">
    <property type="entry name" value="PQQ_rpt_dom"/>
</dbReference>
<dbReference type="PROSITE" id="PS00107">
    <property type="entry name" value="PROTEIN_KINASE_ATP"/>
    <property type="match status" value="1"/>
</dbReference>
<dbReference type="Proteomes" id="UP001592581">
    <property type="component" value="Unassembled WGS sequence"/>
</dbReference>
<proteinExistence type="predicted"/>
<dbReference type="InterPro" id="IPR011047">
    <property type="entry name" value="Quinoprotein_ADH-like_sf"/>
</dbReference>
<dbReference type="PANTHER" id="PTHR43289:SF34">
    <property type="entry name" value="SERINE_THREONINE-PROTEIN KINASE YBDM-RELATED"/>
    <property type="match status" value="1"/>
</dbReference>
<dbReference type="SUPFAM" id="SSF56112">
    <property type="entry name" value="Protein kinase-like (PK-like)"/>
    <property type="match status" value="1"/>
</dbReference>
<accession>A0ABV6XU45</accession>
<gene>
    <name evidence="8" type="ORF">ABUW04_26405</name>
</gene>
<dbReference type="InterPro" id="IPR000719">
    <property type="entry name" value="Prot_kinase_dom"/>
</dbReference>
<dbReference type="Pfam" id="PF00069">
    <property type="entry name" value="Pkinase"/>
    <property type="match status" value="1"/>
</dbReference>
<evidence type="ECO:0000256" key="2">
    <source>
        <dbReference type="ARBA" id="ARBA00022741"/>
    </source>
</evidence>
<evidence type="ECO:0000256" key="1">
    <source>
        <dbReference type="ARBA" id="ARBA00022679"/>
    </source>
</evidence>
<keyword evidence="4 5" id="KW-0067">ATP-binding</keyword>
<dbReference type="SMART" id="SM00564">
    <property type="entry name" value="PQQ"/>
    <property type="match status" value="9"/>
</dbReference>
<organism evidence="8 9">
    <name type="scientific">Streptacidiphilus jeojiensis</name>
    <dbReference type="NCBI Taxonomy" id="3229225"/>
    <lineage>
        <taxon>Bacteria</taxon>
        <taxon>Bacillati</taxon>
        <taxon>Actinomycetota</taxon>
        <taxon>Actinomycetes</taxon>
        <taxon>Kitasatosporales</taxon>
        <taxon>Streptomycetaceae</taxon>
        <taxon>Streptacidiphilus</taxon>
    </lineage>
</organism>
<keyword evidence="1 8" id="KW-0808">Transferase</keyword>
<keyword evidence="3 8" id="KW-0418">Kinase</keyword>
<dbReference type="Gene3D" id="2.40.128.630">
    <property type="match status" value="1"/>
</dbReference>
<dbReference type="EMBL" id="JBEUKS010000010">
    <property type="protein sequence ID" value="MFC1441790.1"/>
    <property type="molecule type" value="Genomic_DNA"/>
</dbReference>
<dbReference type="Gene3D" id="2.40.10.480">
    <property type="match status" value="1"/>
</dbReference>
<evidence type="ECO:0000313" key="9">
    <source>
        <dbReference type="Proteomes" id="UP001592581"/>
    </source>
</evidence>
<dbReference type="InterPro" id="IPR011009">
    <property type="entry name" value="Kinase-like_dom_sf"/>
</dbReference>
<dbReference type="RefSeq" id="WP_380566833.1">
    <property type="nucleotide sequence ID" value="NZ_JBEUKS010000010.1"/>
</dbReference>
<keyword evidence="2 5" id="KW-0547">Nucleotide-binding</keyword>
<evidence type="ECO:0000256" key="5">
    <source>
        <dbReference type="PROSITE-ProRule" id="PRU10141"/>
    </source>
</evidence>
<dbReference type="PANTHER" id="PTHR43289">
    <property type="entry name" value="MITOGEN-ACTIVATED PROTEIN KINASE KINASE KINASE 20-RELATED"/>
    <property type="match status" value="1"/>
</dbReference>
<feature type="compositionally biased region" description="Low complexity" evidence="6">
    <location>
        <begin position="471"/>
        <end position="481"/>
    </location>
</feature>
<evidence type="ECO:0000256" key="6">
    <source>
        <dbReference type="SAM" id="MobiDB-lite"/>
    </source>
</evidence>
<dbReference type="InterPro" id="IPR017441">
    <property type="entry name" value="Protein_kinase_ATP_BS"/>
</dbReference>
<name>A0ABV6XU45_9ACTN</name>
<dbReference type="PROSITE" id="PS00108">
    <property type="entry name" value="PROTEIN_KINASE_ST"/>
    <property type="match status" value="1"/>
</dbReference>
<dbReference type="GO" id="GO:0004674">
    <property type="term" value="F:protein serine/threonine kinase activity"/>
    <property type="evidence" value="ECO:0007669"/>
    <property type="project" value="UniProtKB-EC"/>
</dbReference>
<sequence length="851" mass="89185">MAEDVDQLTAHDPRRIGPFEVLGRLGAGGMGLVYLARSSAGRRVAIKTVRAELAEDQLFRVRFAREIAAARTVSGFYTAPVVEADADAPVPWLATAYIPAPSLEDLVAECGPMPVGAVRWLVAGIAEALQSIHAAGLVHRDLKPSNVLVTEDGPRVIDFGIAAGVSHTRLTMTNVAVGTPAYMSPEQARDSRSVTGASDVFSLGSMLVYAATGHAPYHGANPVETVFMLLRESPDLSGLAPDLAPLVKACMRPAPERRLTPAQIQSELAPHLYSNGDGDDDSRDWLPPAALELIDRKRGRRNTPPPPVPVPVPAPVPAPVPLAAPVAAPVAAPSAGYDPRTAHPAPVAQPSALDEHAPTKKVQPAAGGGRRHAGAPDPEPAPAAQAQAAAQAPVAAPVPSTTPTPVVQLLGGSVAIGPGVRAGETGGPGPDDSLPPAATGWVRRVPGQGPGGQGPGSNRENATHQNHGRQAAATSEPAAAVPAPPTSGSRWRPWRFRMSNDVWGVPQVSDGVLYVTSFEVHALDIATGRRRFKTRDVAWAMSVADGQVHAADGPSLFTLAAADGEERWRVTLDGWTYSLDAGGGALVAGTRGGGVQVRSAIDGSQMWQVGDAQQEYESPQSGPCVVGDSVYYYGGGMLRALDLTTGRPRWAVQVGEDVPSRPVLRQGVLYLTSGARVLALDEESGEERWRFKAPVVLFTPPTLDDQGSLFAADYLGAVFALDTGTGALRWQARTGGRQGIDPVVHEDGTVLVGSGDTVYAFAARDGEERWRHTARGELTGAPAAFGGLVHFGSRDHSLYTLDLTTGRLRWKLDTGGEITGSPVAVDGRVFACSKDRCVYALDAARGTATRD</sequence>
<reference evidence="8 9" key="1">
    <citation type="submission" date="2024-06" db="EMBL/GenBank/DDBJ databases">
        <authorList>
            <person name="Lee S.D."/>
        </authorList>
    </citation>
    <scope>NUCLEOTIDE SEQUENCE [LARGE SCALE GENOMIC DNA]</scope>
    <source>
        <strain evidence="8 9">N1-10</strain>
    </source>
</reference>
<dbReference type="CDD" id="cd14014">
    <property type="entry name" value="STKc_PknB_like"/>
    <property type="match status" value="1"/>
</dbReference>
<dbReference type="EC" id="2.7.11.1" evidence="8"/>
<evidence type="ECO:0000256" key="4">
    <source>
        <dbReference type="ARBA" id="ARBA00022840"/>
    </source>
</evidence>
<dbReference type="SMART" id="SM00220">
    <property type="entry name" value="S_TKc"/>
    <property type="match status" value="1"/>
</dbReference>
<dbReference type="InterPro" id="IPR008271">
    <property type="entry name" value="Ser/Thr_kinase_AS"/>
</dbReference>
<dbReference type="PROSITE" id="PS50011">
    <property type="entry name" value="PROTEIN_KINASE_DOM"/>
    <property type="match status" value="1"/>
</dbReference>
<dbReference type="InterPro" id="IPR015943">
    <property type="entry name" value="WD40/YVTN_repeat-like_dom_sf"/>
</dbReference>
<dbReference type="SUPFAM" id="SSF50998">
    <property type="entry name" value="Quinoprotein alcohol dehydrogenase-like"/>
    <property type="match status" value="2"/>
</dbReference>
<keyword evidence="9" id="KW-1185">Reference proteome</keyword>
<feature type="compositionally biased region" description="Low complexity" evidence="6">
    <location>
        <begin position="382"/>
        <end position="403"/>
    </location>
</feature>
<feature type="region of interest" description="Disordered" evidence="6">
    <location>
        <begin position="418"/>
        <end position="492"/>
    </location>
</feature>
<protein>
    <submittedName>
        <fullName evidence="8">Serine/threonine-protein kinase</fullName>
        <ecNumber evidence="8">2.7.11.1</ecNumber>
    </submittedName>
</protein>
<dbReference type="Gene3D" id="2.130.10.10">
    <property type="entry name" value="YVTN repeat-like/Quinoprotein amine dehydrogenase"/>
    <property type="match status" value="2"/>
</dbReference>
<dbReference type="Pfam" id="PF13360">
    <property type="entry name" value="PQQ_2"/>
    <property type="match status" value="2"/>
</dbReference>
<dbReference type="Gene3D" id="1.10.510.10">
    <property type="entry name" value="Transferase(Phosphotransferase) domain 1"/>
    <property type="match status" value="1"/>
</dbReference>
<dbReference type="InterPro" id="IPR018391">
    <property type="entry name" value="PQQ_b-propeller_rpt"/>
</dbReference>
<feature type="domain" description="Protein kinase" evidence="7">
    <location>
        <begin position="19"/>
        <end position="274"/>
    </location>
</feature>